<evidence type="ECO:0000256" key="2">
    <source>
        <dbReference type="ARBA" id="ARBA00023015"/>
    </source>
</evidence>
<evidence type="ECO:0000256" key="1">
    <source>
        <dbReference type="ARBA" id="ARBA00009437"/>
    </source>
</evidence>
<evidence type="ECO:0000313" key="7">
    <source>
        <dbReference type="EMBL" id="VVD78724.1"/>
    </source>
</evidence>
<dbReference type="Gene3D" id="3.40.190.290">
    <property type="match status" value="1"/>
</dbReference>
<dbReference type="EMBL" id="CABPSI010000001">
    <property type="protein sequence ID" value="VVD78724.1"/>
    <property type="molecule type" value="Genomic_DNA"/>
</dbReference>
<dbReference type="RefSeq" id="WP_174995964.1">
    <property type="nucleotide sequence ID" value="NZ_CABPSI010000001.1"/>
</dbReference>
<sequence>MDLNATLAFVTVVECGAFSGAARLLDIPRSTVSARVAALEAHLGAVLLRRTTRRIALTDDGRAYYERVAPAIAALREAEDQGVASVSGMTALAGSIRMSVPFDFPFDTLSEAIVSFRAAHPQIRFDILVDDSVSDFVDDNLDMAIRGGNPGGDHVIARRIASFSFGRFVNPTYGKSATPDAPQLAFKSRAAPAALPRTAALNPPTHPVVSTNSFALLKQLALKGAGVAVLPEHACEPEVARGELVRWALATPVGKSTPTSSQAGLYLVYPSRRELSPRVKAFSDHLVNTLEAHGAPAETPGVVSASRSRRRR</sequence>
<dbReference type="GO" id="GO:0003700">
    <property type="term" value="F:DNA-binding transcription factor activity"/>
    <property type="evidence" value="ECO:0007669"/>
    <property type="project" value="InterPro"/>
</dbReference>
<dbReference type="InterPro" id="IPR005119">
    <property type="entry name" value="LysR_subst-bd"/>
</dbReference>
<comment type="similarity">
    <text evidence="1">Belongs to the LysR transcriptional regulatory family.</text>
</comment>
<keyword evidence="4" id="KW-0804">Transcription</keyword>
<feature type="domain" description="HTH lysR-type" evidence="6">
    <location>
        <begin position="1"/>
        <end position="58"/>
    </location>
</feature>
<keyword evidence="2" id="KW-0805">Transcription regulation</keyword>
<dbReference type="PANTHER" id="PTHR30537:SF5">
    <property type="entry name" value="HTH-TYPE TRANSCRIPTIONAL ACTIVATOR TTDR-RELATED"/>
    <property type="match status" value="1"/>
</dbReference>
<dbReference type="SUPFAM" id="SSF53850">
    <property type="entry name" value="Periplasmic binding protein-like II"/>
    <property type="match status" value="1"/>
</dbReference>
<accession>A0A5E4SWY7</accession>
<evidence type="ECO:0000256" key="4">
    <source>
        <dbReference type="ARBA" id="ARBA00023163"/>
    </source>
</evidence>
<feature type="region of interest" description="Disordered" evidence="5">
    <location>
        <begin position="293"/>
        <end position="312"/>
    </location>
</feature>
<reference evidence="7 8" key="1">
    <citation type="submission" date="2019-08" db="EMBL/GenBank/DDBJ databases">
        <authorList>
            <person name="Peeters C."/>
        </authorList>
    </citation>
    <scope>NUCLEOTIDE SEQUENCE [LARGE SCALE GENOMIC DNA]</scope>
    <source>
        <strain evidence="7 8">LMG 31115</strain>
    </source>
</reference>
<dbReference type="FunFam" id="1.10.10.10:FF:000001">
    <property type="entry name" value="LysR family transcriptional regulator"/>
    <property type="match status" value="1"/>
</dbReference>
<protein>
    <submittedName>
        <fullName evidence="7">HTH-type transcriptional regulator DmlR</fullName>
    </submittedName>
</protein>
<dbReference type="PANTHER" id="PTHR30537">
    <property type="entry name" value="HTH-TYPE TRANSCRIPTIONAL REGULATOR"/>
    <property type="match status" value="1"/>
</dbReference>
<dbReference type="Gene3D" id="1.10.10.10">
    <property type="entry name" value="Winged helix-like DNA-binding domain superfamily/Winged helix DNA-binding domain"/>
    <property type="match status" value="1"/>
</dbReference>
<evidence type="ECO:0000259" key="6">
    <source>
        <dbReference type="PROSITE" id="PS50931"/>
    </source>
</evidence>
<dbReference type="SUPFAM" id="SSF46785">
    <property type="entry name" value="Winged helix' DNA-binding domain"/>
    <property type="match status" value="1"/>
</dbReference>
<proteinExistence type="inferred from homology"/>
<dbReference type="Proteomes" id="UP000333828">
    <property type="component" value="Unassembled WGS sequence"/>
</dbReference>
<gene>
    <name evidence="7" type="primary">dmlR_3</name>
    <name evidence="7" type="ORF">PIN31115_01000</name>
</gene>
<dbReference type="AlphaFoldDB" id="A0A5E4SWY7"/>
<dbReference type="InterPro" id="IPR058163">
    <property type="entry name" value="LysR-type_TF_proteobact-type"/>
</dbReference>
<keyword evidence="8" id="KW-1185">Reference proteome</keyword>
<dbReference type="Pfam" id="PF00126">
    <property type="entry name" value="HTH_1"/>
    <property type="match status" value="1"/>
</dbReference>
<dbReference type="InterPro" id="IPR000847">
    <property type="entry name" value="LysR_HTH_N"/>
</dbReference>
<organism evidence="7 8">
    <name type="scientific">Pandoraea iniqua</name>
    <dbReference type="NCBI Taxonomy" id="2508288"/>
    <lineage>
        <taxon>Bacteria</taxon>
        <taxon>Pseudomonadati</taxon>
        <taxon>Pseudomonadota</taxon>
        <taxon>Betaproteobacteria</taxon>
        <taxon>Burkholderiales</taxon>
        <taxon>Burkholderiaceae</taxon>
        <taxon>Pandoraea</taxon>
    </lineage>
</organism>
<name>A0A5E4SWY7_9BURK</name>
<dbReference type="GO" id="GO:0003677">
    <property type="term" value="F:DNA binding"/>
    <property type="evidence" value="ECO:0007669"/>
    <property type="project" value="UniProtKB-KW"/>
</dbReference>
<keyword evidence="3" id="KW-0238">DNA-binding</keyword>
<evidence type="ECO:0000256" key="3">
    <source>
        <dbReference type="ARBA" id="ARBA00023125"/>
    </source>
</evidence>
<dbReference type="PROSITE" id="PS50931">
    <property type="entry name" value="HTH_LYSR"/>
    <property type="match status" value="1"/>
</dbReference>
<dbReference type="InterPro" id="IPR036388">
    <property type="entry name" value="WH-like_DNA-bd_sf"/>
</dbReference>
<evidence type="ECO:0000313" key="8">
    <source>
        <dbReference type="Proteomes" id="UP000333828"/>
    </source>
</evidence>
<dbReference type="InterPro" id="IPR036390">
    <property type="entry name" value="WH_DNA-bd_sf"/>
</dbReference>
<evidence type="ECO:0000256" key="5">
    <source>
        <dbReference type="SAM" id="MobiDB-lite"/>
    </source>
</evidence>
<dbReference type="Pfam" id="PF03466">
    <property type="entry name" value="LysR_substrate"/>
    <property type="match status" value="1"/>
</dbReference>